<dbReference type="InterPro" id="IPR015943">
    <property type="entry name" value="WD40/YVTN_repeat-like_dom_sf"/>
</dbReference>
<dbReference type="PROSITE" id="PS00678">
    <property type="entry name" value="WD_REPEATS_1"/>
    <property type="match status" value="1"/>
</dbReference>
<reference evidence="4" key="1">
    <citation type="submission" date="2021-01" db="EMBL/GenBank/DDBJ databases">
        <authorList>
            <person name="Eckstrom K.M.E."/>
        </authorList>
    </citation>
    <scope>NUCLEOTIDE SEQUENCE</scope>
    <source>
        <strain evidence="4">UVCC 0001</strain>
    </source>
</reference>
<dbReference type="InterPro" id="IPR045159">
    <property type="entry name" value="DCAF7-like"/>
</dbReference>
<dbReference type="Proteomes" id="UP001255856">
    <property type="component" value="Unassembled WGS sequence"/>
</dbReference>
<dbReference type="InterPro" id="IPR036322">
    <property type="entry name" value="WD40_repeat_dom_sf"/>
</dbReference>
<dbReference type="SUPFAM" id="SSF50978">
    <property type="entry name" value="WD40 repeat-like"/>
    <property type="match status" value="1"/>
</dbReference>
<dbReference type="Gene3D" id="2.130.10.10">
    <property type="entry name" value="YVTN repeat-like/Quinoprotein amine dehydrogenase"/>
    <property type="match status" value="1"/>
</dbReference>
<keyword evidence="2" id="KW-0677">Repeat</keyword>
<gene>
    <name evidence="4" type="ORF">QBZ16_001190</name>
</gene>
<organism evidence="4 5">
    <name type="scientific">Prototheca wickerhamii</name>
    <dbReference type="NCBI Taxonomy" id="3111"/>
    <lineage>
        <taxon>Eukaryota</taxon>
        <taxon>Viridiplantae</taxon>
        <taxon>Chlorophyta</taxon>
        <taxon>core chlorophytes</taxon>
        <taxon>Trebouxiophyceae</taxon>
        <taxon>Chlorellales</taxon>
        <taxon>Chlorellaceae</taxon>
        <taxon>Prototheca</taxon>
    </lineage>
</organism>
<evidence type="ECO:0000256" key="2">
    <source>
        <dbReference type="ARBA" id="ARBA00022737"/>
    </source>
</evidence>
<dbReference type="InterPro" id="IPR001680">
    <property type="entry name" value="WD40_rpt"/>
</dbReference>
<feature type="repeat" description="WD" evidence="3">
    <location>
        <begin position="157"/>
        <end position="197"/>
    </location>
</feature>
<sequence length="331" mass="36391">MAAPRTAEKRAEIYTHENRDPVRMDKPFRLVTGSYIDDRNNHVDIITLDEANECFVADSRLSFVHPYPATKIMFLPVHDPHQPDLLATSSDYLRIWSIGERGVSLEKLLNNSKTSEYCEPITSFDWNALDPRRVGVASLDATCTIWDIERGLAEMQLIAHDGEVYDLAWGGATMFASVSADGSVRVFDLRDRDHSTITYETRGEPLVRLGWSRTDPRFMAVLAADSAAVTVLDVRYPAAPLARLSRHTAAVNSLVWAPHSACHLCSAGDDGNALIWDVAAAGSGPRAAPDTSLDPILAYNAGAEISSLQWSAAQPDWVAIAFGKQTQVLRV</sequence>
<dbReference type="AlphaFoldDB" id="A0AAD9IEZ4"/>
<comment type="caution">
    <text evidence="4">The sequence shown here is derived from an EMBL/GenBank/DDBJ whole genome shotgun (WGS) entry which is preliminary data.</text>
</comment>
<evidence type="ECO:0000256" key="3">
    <source>
        <dbReference type="PROSITE-ProRule" id="PRU00221"/>
    </source>
</evidence>
<dbReference type="PANTHER" id="PTHR19919">
    <property type="entry name" value="WD REPEAT CONTAINING PROTEIN"/>
    <property type="match status" value="1"/>
</dbReference>
<dbReference type="PROSITE" id="PS50082">
    <property type="entry name" value="WD_REPEATS_2"/>
    <property type="match status" value="2"/>
</dbReference>
<name>A0AAD9IEZ4_PROWI</name>
<dbReference type="EMBL" id="JASFZW010000011">
    <property type="protein sequence ID" value="KAK2076258.1"/>
    <property type="molecule type" value="Genomic_DNA"/>
</dbReference>
<feature type="repeat" description="WD" evidence="3">
    <location>
        <begin position="244"/>
        <end position="278"/>
    </location>
</feature>
<proteinExistence type="predicted"/>
<keyword evidence="5" id="KW-1185">Reference proteome</keyword>
<keyword evidence="1 3" id="KW-0853">WD repeat</keyword>
<accession>A0AAD9IEZ4</accession>
<dbReference type="InterPro" id="IPR019775">
    <property type="entry name" value="WD40_repeat_CS"/>
</dbReference>
<protein>
    <submittedName>
        <fullName evidence="4">Uncharacterized protein</fullName>
    </submittedName>
</protein>
<dbReference type="PROSITE" id="PS50294">
    <property type="entry name" value="WD_REPEATS_REGION"/>
    <property type="match status" value="1"/>
</dbReference>
<evidence type="ECO:0000313" key="5">
    <source>
        <dbReference type="Proteomes" id="UP001255856"/>
    </source>
</evidence>
<dbReference type="Pfam" id="PF00400">
    <property type="entry name" value="WD40"/>
    <property type="match status" value="2"/>
</dbReference>
<dbReference type="SMART" id="SM00320">
    <property type="entry name" value="WD40"/>
    <property type="match status" value="3"/>
</dbReference>
<evidence type="ECO:0000256" key="1">
    <source>
        <dbReference type="ARBA" id="ARBA00022574"/>
    </source>
</evidence>
<evidence type="ECO:0000313" key="4">
    <source>
        <dbReference type="EMBL" id="KAK2076258.1"/>
    </source>
</evidence>